<proteinExistence type="predicted"/>
<evidence type="ECO:0000313" key="2">
    <source>
        <dbReference type="Proteomes" id="UP000018566"/>
    </source>
</evidence>
<evidence type="ECO:0000313" key="1">
    <source>
        <dbReference type="EMBL" id="AHA71365.1"/>
    </source>
</evidence>
<protein>
    <submittedName>
        <fullName evidence="1">Uncharacterized protein</fullName>
    </submittedName>
</protein>
<dbReference type="KEGG" id="bthu:YBT1518_10880"/>
<name>A0A9W3PFF8_BACTU</name>
<accession>A0A9W3PFF8</accession>
<organism evidence="1 2">
    <name type="scientific">Bacillus thuringiensis YBT-1518</name>
    <dbReference type="NCBI Taxonomy" id="529122"/>
    <lineage>
        <taxon>Bacteria</taxon>
        <taxon>Bacillati</taxon>
        <taxon>Bacillota</taxon>
        <taxon>Bacilli</taxon>
        <taxon>Bacillales</taxon>
        <taxon>Bacillaceae</taxon>
        <taxon>Bacillus</taxon>
        <taxon>Bacillus cereus group</taxon>
    </lineage>
</organism>
<dbReference type="Proteomes" id="UP000018566">
    <property type="component" value="Chromosome"/>
</dbReference>
<gene>
    <name evidence="1" type="ORF">YBT1518_10880</name>
</gene>
<dbReference type="AlphaFoldDB" id="A0A9W3PFF8"/>
<sequence length="44" mass="5402">MVCIRLIEFFIEDRKAMFYIEILNEMSNFHAIYKKFEKIIAKTL</sequence>
<dbReference type="EMBL" id="CP005935">
    <property type="protein sequence ID" value="AHA71365.1"/>
    <property type="molecule type" value="Genomic_DNA"/>
</dbReference>
<reference evidence="1 2" key="1">
    <citation type="submission" date="2013-05" db="EMBL/GenBank/DDBJ databases">
        <title>Complete genome sequence of Bacillus thuringiensis YBT-1518, a typical strain with high toxicity to nematode.</title>
        <authorList>
            <person name="Wang P."/>
            <person name="Zhang C."/>
            <person name="Guo M."/>
            <person name="Guo S."/>
            <person name="Zhu Y."/>
            <person name="Zheng J."/>
            <person name="Zhu L."/>
            <person name="Ruan L."/>
            <person name="Peng D."/>
            <person name="Sun M."/>
        </authorList>
    </citation>
    <scope>NUCLEOTIDE SEQUENCE [LARGE SCALE GENOMIC DNA]</scope>
    <source>
        <strain evidence="1 2">YBT-1518</strain>
    </source>
</reference>